<feature type="domain" description="Protein kinase" evidence="8">
    <location>
        <begin position="15"/>
        <end position="285"/>
    </location>
</feature>
<keyword evidence="4 5" id="KW-0067">ATP-binding</keyword>
<keyword evidence="7" id="KW-0812">Transmembrane</keyword>
<keyword evidence="7" id="KW-0472">Membrane</keyword>
<feature type="compositionally biased region" description="Polar residues" evidence="6">
    <location>
        <begin position="396"/>
        <end position="410"/>
    </location>
</feature>
<keyword evidence="7" id="KW-1133">Transmembrane helix</keyword>
<dbReference type="PANTHER" id="PTHR43289">
    <property type="entry name" value="MITOGEN-ACTIVATED PROTEIN KINASE KINASE KINASE 20-RELATED"/>
    <property type="match status" value="1"/>
</dbReference>
<dbReference type="PROSITE" id="PS50011">
    <property type="entry name" value="PROTEIN_KINASE_DOM"/>
    <property type="match status" value="1"/>
</dbReference>
<evidence type="ECO:0000256" key="2">
    <source>
        <dbReference type="ARBA" id="ARBA00022741"/>
    </source>
</evidence>
<dbReference type="PROSITE" id="PS00108">
    <property type="entry name" value="PROTEIN_KINASE_ST"/>
    <property type="match status" value="1"/>
</dbReference>
<feature type="binding site" evidence="5">
    <location>
        <position position="44"/>
    </location>
    <ligand>
        <name>ATP</name>
        <dbReference type="ChEBI" id="CHEBI:30616"/>
    </ligand>
</feature>
<dbReference type="InterPro" id="IPR008271">
    <property type="entry name" value="Ser/Thr_kinase_AS"/>
</dbReference>
<dbReference type="PANTHER" id="PTHR43289:SF6">
    <property type="entry name" value="SERINE_THREONINE-PROTEIN KINASE NEKL-3"/>
    <property type="match status" value="1"/>
</dbReference>
<evidence type="ECO:0000313" key="10">
    <source>
        <dbReference type="Proteomes" id="UP001374803"/>
    </source>
</evidence>
<keyword evidence="2 5" id="KW-0547">Nucleotide-binding</keyword>
<keyword evidence="1" id="KW-0808">Transferase</keyword>
<organism evidence="9 10">
    <name type="scientific">Pendulispora rubella</name>
    <dbReference type="NCBI Taxonomy" id="2741070"/>
    <lineage>
        <taxon>Bacteria</taxon>
        <taxon>Pseudomonadati</taxon>
        <taxon>Myxococcota</taxon>
        <taxon>Myxococcia</taxon>
        <taxon>Myxococcales</taxon>
        <taxon>Sorangiineae</taxon>
        <taxon>Pendulisporaceae</taxon>
        <taxon>Pendulispora</taxon>
    </lineage>
</organism>
<dbReference type="InterPro" id="IPR017441">
    <property type="entry name" value="Protein_kinase_ATP_BS"/>
</dbReference>
<dbReference type="Gene3D" id="3.30.200.20">
    <property type="entry name" value="Phosphorylase Kinase, domain 1"/>
    <property type="match status" value="1"/>
</dbReference>
<evidence type="ECO:0000256" key="4">
    <source>
        <dbReference type="ARBA" id="ARBA00022840"/>
    </source>
</evidence>
<keyword evidence="10" id="KW-1185">Reference proteome</keyword>
<evidence type="ECO:0000313" key="9">
    <source>
        <dbReference type="EMBL" id="WXB10469.1"/>
    </source>
</evidence>
<dbReference type="SMART" id="SM00220">
    <property type="entry name" value="S_TKc"/>
    <property type="match status" value="1"/>
</dbReference>
<evidence type="ECO:0000256" key="6">
    <source>
        <dbReference type="SAM" id="MobiDB-lite"/>
    </source>
</evidence>
<evidence type="ECO:0000256" key="7">
    <source>
        <dbReference type="SAM" id="Phobius"/>
    </source>
</evidence>
<dbReference type="Gene3D" id="1.10.510.10">
    <property type="entry name" value="Transferase(Phosphotransferase) domain 1"/>
    <property type="match status" value="1"/>
</dbReference>
<dbReference type="PROSITE" id="PS00107">
    <property type="entry name" value="PROTEIN_KINASE_ATP"/>
    <property type="match status" value="1"/>
</dbReference>
<protein>
    <submittedName>
        <fullName evidence="9">Protein kinase</fullName>
    </submittedName>
</protein>
<evidence type="ECO:0000256" key="5">
    <source>
        <dbReference type="PROSITE-ProRule" id="PRU10141"/>
    </source>
</evidence>
<accession>A0ABZ2LLJ1</accession>
<evidence type="ECO:0000259" key="8">
    <source>
        <dbReference type="PROSITE" id="PS50011"/>
    </source>
</evidence>
<feature type="transmembrane region" description="Helical" evidence="7">
    <location>
        <begin position="342"/>
        <end position="363"/>
    </location>
</feature>
<dbReference type="Pfam" id="PF00069">
    <property type="entry name" value="Pkinase"/>
    <property type="match status" value="1"/>
</dbReference>
<evidence type="ECO:0000256" key="3">
    <source>
        <dbReference type="ARBA" id="ARBA00022777"/>
    </source>
</evidence>
<keyword evidence="3 9" id="KW-0418">Kinase</keyword>
<feature type="region of interest" description="Disordered" evidence="6">
    <location>
        <begin position="393"/>
        <end position="443"/>
    </location>
</feature>
<dbReference type="GO" id="GO:0016301">
    <property type="term" value="F:kinase activity"/>
    <property type="evidence" value="ECO:0007669"/>
    <property type="project" value="UniProtKB-KW"/>
</dbReference>
<dbReference type="SUPFAM" id="SSF56112">
    <property type="entry name" value="Protein kinase-like (PK-like)"/>
    <property type="match status" value="1"/>
</dbReference>
<dbReference type="InterPro" id="IPR000719">
    <property type="entry name" value="Prot_kinase_dom"/>
</dbReference>
<evidence type="ECO:0000256" key="1">
    <source>
        <dbReference type="ARBA" id="ARBA00022679"/>
    </source>
</evidence>
<reference evidence="9" key="1">
    <citation type="submission" date="2021-12" db="EMBL/GenBank/DDBJ databases">
        <title>Discovery of the Pendulisporaceae a myxobacterial family with distinct sporulation behavior and unique specialized metabolism.</title>
        <authorList>
            <person name="Garcia R."/>
            <person name="Popoff A."/>
            <person name="Bader C.D."/>
            <person name="Loehr J."/>
            <person name="Walesch S."/>
            <person name="Walt C."/>
            <person name="Boldt J."/>
            <person name="Bunk B."/>
            <person name="Haeckl F.J.F.P.J."/>
            <person name="Gunesch A.P."/>
            <person name="Birkelbach J."/>
            <person name="Nuebel U."/>
            <person name="Pietschmann T."/>
            <person name="Bach T."/>
            <person name="Mueller R."/>
        </authorList>
    </citation>
    <scope>NUCLEOTIDE SEQUENCE</scope>
    <source>
        <strain evidence="9">MSr11367</strain>
    </source>
</reference>
<sequence>MNAPVQVGDILASKYRVESVLGAGAMGVVVAARHVQLGSLVALKFMLPDTHRVHGASDRFIREARAAARLRGEHVARVMDFGTLETGAAYIVMEFLEGQDLEAVMDARGRLPMREAIDYVIDVCKAMDEAHRAGIIHRDLKPKNLFLTHRPDGTPLVKVLDFGVSKVSDAADDLQVSTRAGAILGSPAFMSPEQIRGSKDVDARTDIYAIGIVLFYLLTKQFPFEAESLGDLYGAVLYKEPHPLRTLRPELPAALEAVVSRCLHKDAAARFATAKELMVALSALLAPSGPIAQDMAHVATVADVPRAPGSSSPAMVPAQGTLSHAAMFAADATGGKRKRAPLVLLAVAAVAALAVLAAGALSLRTRAPKATAPPLASAEATIARSAEPVVPVATPSLESVQPAPNASTAEDASARPSSRPKADAGAKKPHTPGPNLPHGELYE</sequence>
<dbReference type="Proteomes" id="UP001374803">
    <property type="component" value="Chromosome"/>
</dbReference>
<gene>
    <name evidence="9" type="ORF">LVJ94_24980</name>
</gene>
<proteinExistence type="predicted"/>
<dbReference type="CDD" id="cd14014">
    <property type="entry name" value="STKc_PknB_like"/>
    <property type="match status" value="1"/>
</dbReference>
<dbReference type="EMBL" id="CP089983">
    <property type="protein sequence ID" value="WXB10469.1"/>
    <property type="molecule type" value="Genomic_DNA"/>
</dbReference>
<dbReference type="RefSeq" id="WP_394840143.1">
    <property type="nucleotide sequence ID" value="NZ_CP089929.1"/>
</dbReference>
<dbReference type="InterPro" id="IPR011009">
    <property type="entry name" value="Kinase-like_dom_sf"/>
</dbReference>
<name>A0ABZ2LLJ1_9BACT</name>